<dbReference type="InterPro" id="IPR032710">
    <property type="entry name" value="NTF2-like_dom_sf"/>
</dbReference>
<organism evidence="1 2">
    <name type="scientific">Gaetbulibacter aquiaggeris</name>
    <dbReference type="NCBI Taxonomy" id="1735373"/>
    <lineage>
        <taxon>Bacteria</taxon>
        <taxon>Pseudomonadati</taxon>
        <taxon>Bacteroidota</taxon>
        <taxon>Flavobacteriia</taxon>
        <taxon>Flavobacteriales</taxon>
        <taxon>Flavobacteriaceae</taxon>
        <taxon>Gaetbulibacter</taxon>
    </lineage>
</organism>
<dbReference type="EMBL" id="JBAWKC010000005">
    <property type="protein sequence ID" value="MFH6769750.1"/>
    <property type="molecule type" value="Genomic_DNA"/>
</dbReference>
<keyword evidence="2" id="KW-1185">Reference proteome</keyword>
<evidence type="ECO:0000313" key="2">
    <source>
        <dbReference type="Proteomes" id="UP001610104"/>
    </source>
</evidence>
<comment type="caution">
    <text evidence="1">The sequence shown here is derived from an EMBL/GenBank/DDBJ whole genome shotgun (WGS) entry which is preliminary data.</text>
</comment>
<dbReference type="RefSeq" id="WP_395438980.1">
    <property type="nucleotide sequence ID" value="NZ_JBAWKC010000005.1"/>
</dbReference>
<sequence length="152" mass="17771">MKRFNAIILMIFLTSISYGQSSIETDKSYIKNLIIESFDKIWSEMNSKSIDNYYTKDFLLLENGEVWNNDSISTYLDNAVLKKPIPKRVNEIEFIKVKVLNGMAWVTYKNQASFSFDNKIFRKAHWLESATIILTEKGWKLEMLHSTPAKNE</sequence>
<accession>A0ABW7MSH7</accession>
<dbReference type="Proteomes" id="UP001610104">
    <property type="component" value="Unassembled WGS sequence"/>
</dbReference>
<name>A0ABW7MSH7_9FLAO</name>
<dbReference type="SUPFAM" id="SSF54427">
    <property type="entry name" value="NTF2-like"/>
    <property type="match status" value="1"/>
</dbReference>
<proteinExistence type="predicted"/>
<gene>
    <name evidence="1" type="ORF">V8G56_13435</name>
</gene>
<dbReference type="Gene3D" id="3.10.450.50">
    <property type="match status" value="1"/>
</dbReference>
<reference evidence="1 2" key="1">
    <citation type="submission" date="2024-02" db="EMBL/GenBank/DDBJ databases">
        <title>A Gaetbulibacter species isolated from tidal flats and genomic insights of their niches.</title>
        <authorList>
            <person name="Ye Y."/>
        </authorList>
    </citation>
    <scope>NUCLEOTIDE SEQUENCE [LARGE SCALE GENOMIC DNA]</scope>
    <source>
        <strain evidence="1 2">KEM-8</strain>
    </source>
</reference>
<evidence type="ECO:0000313" key="1">
    <source>
        <dbReference type="EMBL" id="MFH6769750.1"/>
    </source>
</evidence>
<protein>
    <submittedName>
        <fullName evidence="1">DUF4440 domain-containing protein</fullName>
    </submittedName>
</protein>